<accession>A0AAW2YZZ5</accession>
<name>A0AAW2YZZ5_9EUKA</name>
<evidence type="ECO:0000313" key="3">
    <source>
        <dbReference type="Proteomes" id="UP001431209"/>
    </source>
</evidence>
<organism evidence="2 3">
    <name type="scientific">Acrasis kona</name>
    <dbReference type="NCBI Taxonomy" id="1008807"/>
    <lineage>
        <taxon>Eukaryota</taxon>
        <taxon>Discoba</taxon>
        <taxon>Heterolobosea</taxon>
        <taxon>Tetramitia</taxon>
        <taxon>Eutetramitia</taxon>
        <taxon>Acrasidae</taxon>
        <taxon>Acrasis</taxon>
    </lineage>
</organism>
<feature type="region of interest" description="Disordered" evidence="1">
    <location>
        <begin position="1"/>
        <end position="22"/>
    </location>
</feature>
<dbReference type="Proteomes" id="UP001431209">
    <property type="component" value="Unassembled WGS sequence"/>
</dbReference>
<evidence type="ECO:0000256" key="1">
    <source>
        <dbReference type="SAM" id="MobiDB-lite"/>
    </source>
</evidence>
<sequence length="336" mass="38995">MDITLTKRSNRPRTLSPITDKWQNTDDTGEFQRLSVKNASLPSPINKEPSQKIEERIFRLTVASKDDIWGLSNYGVLYRFDEDSTSSLEEHKWVHFKTKDNQLFRDITIAPNYCIFAIDKNSNTLYRIEDEDLSSAHNAYVKKLIMQNYKGSYDPGSSFRLIIPHDKTTVKQISCISHKALYAISTENKALHLEKHRFSKKYEWSTFGPDIELSKISVGRAHYFRGTELWAIRRSDRLPLRWDTLVHDWEVIGEEPIVDISITQDNSVYAIRKHNGELIKWDGHLKFESQSKSSLMNEQGGVIRHQLTNLCALKEGKHVYSVDRDTGDLLKMIVYK</sequence>
<dbReference type="EMBL" id="JAOPGA020000821">
    <property type="protein sequence ID" value="KAL0482181.1"/>
    <property type="molecule type" value="Genomic_DNA"/>
</dbReference>
<reference evidence="2 3" key="1">
    <citation type="submission" date="2024-03" db="EMBL/GenBank/DDBJ databases">
        <title>The Acrasis kona genome and developmental transcriptomes reveal deep origins of eukaryotic multicellular pathways.</title>
        <authorList>
            <person name="Sheikh S."/>
            <person name="Fu C.-J."/>
            <person name="Brown M.W."/>
            <person name="Baldauf S.L."/>
        </authorList>
    </citation>
    <scope>NUCLEOTIDE SEQUENCE [LARGE SCALE GENOMIC DNA]</scope>
    <source>
        <strain evidence="2 3">ATCC MYA-3509</strain>
    </source>
</reference>
<keyword evidence="3" id="KW-1185">Reference proteome</keyword>
<comment type="caution">
    <text evidence="2">The sequence shown here is derived from an EMBL/GenBank/DDBJ whole genome shotgun (WGS) entry which is preliminary data.</text>
</comment>
<feature type="compositionally biased region" description="Polar residues" evidence="1">
    <location>
        <begin position="12"/>
        <end position="22"/>
    </location>
</feature>
<evidence type="ECO:0000313" key="2">
    <source>
        <dbReference type="EMBL" id="KAL0482181.1"/>
    </source>
</evidence>
<proteinExistence type="predicted"/>
<protein>
    <submittedName>
        <fullName evidence="2">Glutathione reductase, mitochondrial</fullName>
    </submittedName>
</protein>
<dbReference type="AlphaFoldDB" id="A0AAW2YZZ5"/>
<gene>
    <name evidence="2" type="ORF">AKO1_013327</name>
</gene>